<dbReference type="EMBL" id="ML170166">
    <property type="protein sequence ID" value="TDL24640.1"/>
    <property type="molecule type" value="Genomic_DNA"/>
</dbReference>
<evidence type="ECO:0000256" key="1">
    <source>
        <dbReference type="SAM" id="MobiDB-lite"/>
    </source>
</evidence>
<feature type="transmembrane region" description="Helical" evidence="2">
    <location>
        <begin position="54"/>
        <end position="75"/>
    </location>
</feature>
<evidence type="ECO:0000313" key="5">
    <source>
        <dbReference type="Proteomes" id="UP000294933"/>
    </source>
</evidence>
<dbReference type="Proteomes" id="UP000294933">
    <property type="component" value="Unassembled WGS sequence"/>
</dbReference>
<feature type="transmembrane region" description="Helical" evidence="2">
    <location>
        <begin position="87"/>
        <end position="107"/>
    </location>
</feature>
<keyword evidence="2" id="KW-1133">Transmembrane helix</keyword>
<feature type="transmembrane region" description="Helical" evidence="2">
    <location>
        <begin position="215"/>
        <end position="243"/>
    </location>
</feature>
<keyword evidence="5" id="KW-1185">Reference proteome</keyword>
<dbReference type="STRING" id="50990.A0A4Y7QCR8"/>
<evidence type="ECO:0000259" key="3">
    <source>
        <dbReference type="Pfam" id="PF20151"/>
    </source>
</evidence>
<accession>A0A4Y7QCR8</accession>
<keyword evidence="2" id="KW-0812">Transmembrane</keyword>
<feature type="transmembrane region" description="Helical" evidence="2">
    <location>
        <begin position="15"/>
        <end position="33"/>
    </location>
</feature>
<sequence>MGPTPAPPPSLNASAYLRTASVAIAAYDYVLTLPAEYRFYKAQKGWFRLNQQCLMFIYIRYISLVLMTIANVGFFHDGWSVFECRHYFMIAPVFKVLQTMASQLILATRTYSISKREPWVLWCMSVLYVLTTGVEFFVNLYMRTPVQNLAVNLFVQFASCASGNGVGHHIAWIHYIIAMSFDLVAIGISTAYLWMYSATSTRVSHFVRTLLYEGLGYFVVLTAINLVNLFLFRTSLGYVVVWIMSQRIILHQREAAEDYASQGMEITRELDTSREINKALRTQFETTKSGLTDLVSATMSRHRSLPMRSPGSGRGHGDEDDSASVELDVRVHVEESVEVSYTEDTLTRENYRRPKVIWDSRPRTGH</sequence>
<protein>
    <recommendedName>
        <fullName evidence="3">DUF6533 domain-containing protein</fullName>
    </recommendedName>
</protein>
<reference evidence="4 5" key="1">
    <citation type="submission" date="2018-06" db="EMBL/GenBank/DDBJ databases">
        <title>A transcriptomic atlas of mushroom development highlights an independent origin of complex multicellularity.</title>
        <authorList>
            <consortium name="DOE Joint Genome Institute"/>
            <person name="Krizsan K."/>
            <person name="Almasi E."/>
            <person name="Merenyi Z."/>
            <person name="Sahu N."/>
            <person name="Viragh M."/>
            <person name="Koszo T."/>
            <person name="Mondo S."/>
            <person name="Kiss B."/>
            <person name="Balint B."/>
            <person name="Kues U."/>
            <person name="Barry K."/>
            <person name="Hegedus J.C."/>
            <person name="Henrissat B."/>
            <person name="Johnson J."/>
            <person name="Lipzen A."/>
            <person name="Ohm R."/>
            <person name="Nagy I."/>
            <person name="Pangilinan J."/>
            <person name="Yan J."/>
            <person name="Xiong Y."/>
            <person name="Grigoriev I.V."/>
            <person name="Hibbett D.S."/>
            <person name="Nagy L.G."/>
        </authorList>
    </citation>
    <scope>NUCLEOTIDE SEQUENCE [LARGE SCALE GENOMIC DNA]</scope>
    <source>
        <strain evidence="4 5">SZMC22713</strain>
    </source>
</reference>
<dbReference type="InterPro" id="IPR045340">
    <property type="entry name" value="DUF6533"/>
</dbReference>
<evidence type="ECO:0000256" key="2">
    <source>
        <dbReference type="SAM" id="Phobius"/>
    </source>
</evidence>
<keyword evidence="2" id="KW-0472">Membrane</keyword>
<dbReference type="VEuPathDB" id="FungiDB:BD410DRAFT_786167"/>
<proteinExistence type="predicted"/>
<dbReference type="OrthoDB" id="3346251at2759"/>
<name>A0A4Y7QCR8_9AGAM</name>
<dbReference type="AlphaFoldDB" id="A0A4Y7QCR8"/>
<dbReference type="Pfam" id="PF20151">
    <property type="entry name" value="DUF6533"/>
    <property type="match status" value="1"/>
</dbReference>
<evidence type="ECO:0000313" key="4">
    <source>
        <dbReference type="EMBL" id="TDL24640.1"/>
    </source>
</evidence>
<organism evidence="4 5">
    <name type="scientific">Rickenella mellea</name>
    <dbReference type="NCBI Taxonomy" id="50990"/>
    <lineage>
        <taxon>Eukaryota</taxon>
        <taxon>Fungi</taxon>
        <taxon>Dikarya</taxon>
        <taxon>Basidiomycota</taxon>
        <taxon>Agaricomycotina</taxon>
        <taxon>Agaricomycetes</taxon>
        <taxon>Hymenochaetales</taxon>
        <taxon>Rickenellaceae</taxon>
        <taxon>Rickenella</taxon>
    </lineage>
</organism>
<gene>
    <name evidence="4" type="ORF">BD410DRAFT_786167</name>
</gene>
<feature type="transmembrane region" description="Helical" evidence="2">
    <location>
        <begin position="119"/>
        <end position="142"/>
    </location>
</feature>
<feature type="transmembrane region" description="Helical" evidence="2">
    <location>
        <begin position="173"/>
        <end position="195"/>
    </location>
</feature>
<feature type="domain" description="DUF6533" evidence="3">
    <location>
        <begin position="16"/>
        <end position="64"/>
    </location>
</feature>
<feature type="region of interest" description="Disordered" evidence="1">
    <location>
        <begin position="299"/>
        <end position="323"/>
    </location>
</feature>